<comment type="similarity">
    <text evidence="4">Belongs to the DtdA deacylase family.</text>
</comment>
<comment type="caution">
    <text evidence="5">The sequence shown here is derived from an EMBL/GenBank/DDBJ whole genome shotgun (WGS) entry which is preliminary data.</text>
</comment>
<dbReference type="OrthoDB" id="9863at2157"/>
<dbReference type="Pfam" id="PF04414">
    <property type="entry name" value="tRNA_deacylase"/>
    <property type="match status" value="1"/>
</dbReference>
<dbReference type="Gene3D" id="3.40.630.50">
    <property type="entry name" value="AF0625-like"/>
    <property type="match status" value="1"/>
</dbReference>
<dbReference type="NCBIfam" id="NF011435">
    <property type="entry name" value="PRK14866.1-1"/>
    <property type="match status" value="1"/>
</dbReference>
<dbReference type="EC" id="3.1.1.96" evidence="4"/>
<dbReference type="Proteomes" id="UP000466535">
    <property type="component" value="Unassembled WGS sequence"/>
</dbReference>
<comment type="cofactor">
    <cofactor evidence="4">
        <name>Zn(2+)</name>
        <dbReference type="ChEBI" id="CHEBI:29105"/>
    </cofactor>
    <text evidence="4">Binds 2 Zn(2+) ions per subunit.</text>
</comment>
<evidence type="ECO:0000256" key="2">
    <source>
        <dbReference type="ARBA" id="ARBA00022801"/>
    </source>
</evidence>
<dbReference type="SUPFAM" id="SSF142535">
    <property type="entry name" value="AF0625-like"/>
    <property type="match status" value="1"/>
</dbReference>
<dbReference type="RefSeq" id="WP_159762224.1">
    <property type="nucleotide sequence ID" value="NZ_WUUT01000001.1"/>
</dbReference>
<comment type="catalytic activity">
    <reaction evidence="4">
        <text>a D-aminoacyl-tRNA + H2O = a tRNA + a D-alpha-amino acid + H(+)</text>
        <dbReference type="Rhea" id="RHEA:13953"/>
        <dbReference type="Rhea" id="RHEA-COMP:10123"/>
        <dbReference type="Rhea" id="RHEA-COMP:10124"/>
        <dbReference type="ChEBI" id="CHEBI:15377"/>
        <dbReference type="ChEBI" id="CHEBI:15378"/>
        <dbReference type="ChEBI" id="CHEBI:59871"/>
        <dbReference type="ChEBI" id="CHEBI:78442"/>
        <dbReference type="ChEBI" id="CHEBI:79333"/>
        <dbReference type="EC" id="3.1.1.96"/>
    </reaction>
</comment>
<dbReference type="GO" id="GO:0019478">
    <property type="term" value="P:D-amino acid catabolic process"/>
    <property type="evidence" value="ECO:0007669"/>
    <property type="project" value="UniProtKB-UniRule"/>
</dbReference>
<comment type="catalytic activity">
    <reaction evidence="4">
        <text>glycyl-tRNA(Ala) + H2O = tRNA(Ala) + glycine + H(+)</text>
        <dbReference type="Rhea" id="RHEA:53744"/>
        <dbReference type="Rhea" id="RHEA-COMP:9657"/>
        <dbReference type="Rhea" id="RHEA-COMP:13640"/>
        <dbReference type="ChEBI" id="CHEBI:15377"/>
        <dbReference type="ChEBI" id="CHEBI:15378"/>
        <dbReference type="ChEBI" id="CHEBI:57305"/>
        <dbReference type="ChEBI" id="CHEBI:78442"/>
        <dbReference type="ChEBI" id="CHEBI:78522"/>
        <dbReference type="EC" id="3.1.1.96"/>
    </reaction>
</comment>
<dbReference type="HAMAP" id="MF_00562">
    <property type="entry name" value="Deacylase_DtdA"/>
    <property type="match status" value="1"/>
</dbReference>
<dbReference type="InterPro" id="IPR007508">
    <property type="entry name" value="DtdA"/>
</dbReference>
<keyword evidence="3 4" id="KW-0862">Zinc</keyword>
<sequence>MLGIVVSRADSASVNIGEQLRTVTEWQQVTDESRPDAGGGGTVYRTDGAAIREFDEWHLRLDRPAEAFENPDLLVFASRHSGDTGPLLTAHHTGNVGPAEHGGEDNELARACPNAHDAVLAAMREHAPEEYEVGMEGTHHGPSAVGAPSMFVEVGSAEPQWADEAACRAAAKAILDLRGVDPDKPADGADDSGNERRRHLVGFGGGHYTPRFERITRETDWAVGHVAVDWGLDAIESEADRRAVVERAFEQSAAAYGLVEGSKPELVEIIEEYGYRPVTETWVRETDGVDLDLVAAVEEAVGTVEQGLRFGKQAQTHDDTAFTVDSLPENLIDEVCGIDRETVYERIDEATVAFQTEQGGTRPTGTVVLADEDREAIIDDLADLLTERYDEIEHRGDRIVARTERFDPEKAETFGLSEGPAFGRLASGEAVEVDGRTIPPEEVRTEREVEFEL</sequence>
<protein>
    <recommendedName>
        <fullName evidence="4">D-aminoacyl-tRNA deacylase</fullName>
        <ecNumber evidence="4">3.1.1.96</ecNumber>
    </recommendedName>
</protein>
<reference evidence="5 6" key="1">
    <citation type="submission" date="2019-12" db="EMBL/GenBank/DDBJ databases">
        <title>Isolation and characterization of three novel carbon monoxide-oxidizing members of Halobacteria from salione crusts and soils.</title>
        <authorList>
            <person name="Myers M.R."/>
            <person name="King G.M."/>
        </authorList>
    </citation>
    <scope>NUCLEOTIDE SEQUENCE [LARGE SCALE GENOMIC DNA]</scope>
    <source>
        <strain evidence="5 6">WSH3</strain>
    </source>
</reference>
<gene>
    <name evidence="4" type="primary">dtdA</name>
    <name evidence="5" type="ORF">GRX03_00350</name>
</gene>
<evidence type="ECO:0000313" key="5">
    <source>
        <dbReference type="EMBL" id="MXR50060.1"/>
    </source>
</evidence>
<dbReference type="EMBL" id="WUUT01000001">
    <property type="protein sequence ID" value="MXR50060.1"/>
    <property type="molecule type" value="Genomic_DNA"/>
</dbReference>
<keyword evidence="1 4" id="KW-0479">Metal-binding</keyword>
<evidence type="ECO:0000256" key="1">
    <source>
        <dbReference type="ARBA" id="ARBA00022723"/>
    </source>
</evidence>
<dbReference type="AlphaFoldDB" id="A0A6B0T587"/>
<evidence type="ECO:0000256" key="3">
    <source>
        <dbReference type="ARBA" id="ARBA00022833"/>
    </source>
</evidence>
<name>A0A6B0T587_9EURY</name>
<organism evidence="5 6">
    <name type="scientific">Halovenus carboxidivorans</name>
    <dbReference type="NCBI Taxonomy" id="2692199"/>
    <lineage>
        <taxon>Archaea</taxon>
        <taxon>Methanobacteriati</taxon>
        <taxon>Methanobacteriota</taxon>
        <taxon>Stenosarchaea group</taxon>
        <taxon>Halobacteria</taxon>
        <taxon>Halobacteriales</taxon>
        <taxon>Haloarculaceae</taxon>
        <taxon>Halovenus</taxon>
    </lineage>
</organism>
<dbReference type="PANTHER" id="PTHR34667:SF1">
    <property type="entry name" value="D-AMINOACYL-TRNA DEACYLASE"/>
    <property type="match status" value="1"/>
</dbReference>
<dbReference type="InterPro" id="IPR018033">
    <property type="entry name" value="Deacylase_DtdA_archaea"/>
</dbReference>
<dbReference type="GO" id="GO:0051499">
    <property type="term" value="F:D-aminoacyl-tRNA deacylase activity"/>
    <property type="evidence" value="ECO:0007669"/>
    <property type="project" value="UniProtKB-UniRule"/>
</dbReference>
<dbReference type="PANTHER" id="PTHR34667">
    <property type="entry name" value="D-AMINOACYL-TRNA DEACYLASE"/>
    <property type="match status" value="1"/>
</dbReference>
<dbReference type="GO" id="GO:0008270">
    <property type="term" value="F:zinc ion binding"/>
    <property type="evidence" value="ECO:0007669"/>
    <property type="project" value="UniProtKB-UniRule"/>
</dbReference>
<proteinExistence type="inferred from homology"/>
<keyword evidence="2 4" id="KW-0378">Hydrolase</keyword>
<evidence type="ECO:0000256" key="4">
    <source>
        <dbReference type="HAMAP-Rule" id="MF_00562"/>
    </source>
</evidence>
<comment type="subunit">
    <text evidence="4">Monomer.</text>
</comment>
<evidence type="ECO:0000313" key="6">
    <source>
        <dbReference type="Proteomes" id="UP000466535"/>
    </source>
</evidence>
<keyword evidence="6" id="KW-1185">Reference proteome</keyword>
<accession>A0A6B0T587</accession>
<comment type="function">
    <text evidence="4">D-aminoacyl-tRNA deacylase with broad substrate specificity. By recycling D-aminoacyl-tRNA to D-amino acids and free tRNA molecules, this enzyme counteracts the toxicity associated with the formation of D-aminoacyl-tRNA entities in vivo.</text>
</comment>
<dbReference type="Gene3D" id="3.40.50.10700">
    <property type="entry name" value="AF0625-like"/>
    <property type="match status" value="1"/>
</dbReference>